<evidence type="ECO:0008006" key="3">
    <source>
        <dbReference type="Google" id="ProtNLM"/>
    </source>
</evidence>
<dbReference type="PANTHER" id="PTHR34235">
    <property type="entry name" value="SLR1203 PROTEIN-RELATED"/>
    <property type="match status" value="1"/>
</dbReference>
<keyword evidence="2" id="KW-1185">Reference proteome</keyword>
<dbReference type="Proteomes" id="UP000287247">
    <property type="component" value="Unassembled WGS sequence"/>
</dbReference>
<dbReference type="Pfam" id="PF01724">
    <property type="entry name" value="DUF29"/>
    <property type="match status" value="1"/>
</dbReference>
<dbReference type="InterPro" id="IPR002636">
    <property type="entry name" value="DUF29"/>
</dbReference>
<evidence type="ECO:0000313" key="2">
    <source>
        <dbReference type="Proteomes" id="UP000287247"/>
    </source>
</evidence>
<dbReference type="AlphaFoldDB" id="A0A401IDQ9"/>
<organism evidence="1 2">
    <name type="scientific">Aphanothece sacrum FPU1</name>
    <dbReference type="NCBI Taxonomy" id="1920663"/>
    <lineage>
        <taxon>Bacteria</taxon>
        <taxon>Bacillati</taxon>
        <taxon>Cyanobacteriota</taxon>
        <taxon>Cyanophyceae</taxon>
        <taxon>Oscillatoriophycideae</taxon>
        <taxon>Chroococcales</taxon>
        <taxon>Aphanothecaceae</taxon>
        <taxon>Aphanothece</taxon>
    </lineage>
</organism>
<proteinExistence type="predicted"/>
<gene>
    <name evidence="1" type="ORF">AsFPU1_0747</name>
</gene>
<reference evidence="2" key="1">
    <citation type="submission" date="2017-05" db="EMBL/GenBank/DDBJ databases">
        <title>Physiological properties and genetic analysis related to exopolysaccharide production of fresh-water unicellular cyanobacterium Aphanothece sacrum, Suizenji Nori, that has been cultured as a food source in Japan.</title>
        <authorList>
            <person name="Kanesaki Y."/>
            <person name="Yoshikawa S."/>
            <person name="Ohki K."/>
        </authorList>
    </citation>
    <scope>NUCLEOTIDE SEQUENCE [LARGE SCALE GENOMIC DNA]</scope>
    <source>
        <strain evidence="2">FPU1</strain>
    </source>
</reference>
<evidence type="ECO:0000313" key="1">
    <source>
        <dbReference type="EMBL" id="GBF79354.1"/>
    </source>
</evidence>
<dbReference type="EMBL" id="BDQK01000001">
    <property type="protein sequence ID" value="GBF79354.1"/>
    <property type="molecule type" value="Genomic_DNA"/>
</dbReference>
<dbReference type="PANTHER" id="PTHR34235:SF3">
    <property type="entry name" value="SLR1203 PROTEIN"/>
    <property type="match status" value="1"/>
</dbReference>
<sequence>MTTESKKMKASDLITSNLRELYETDYLAWYETTLEIIKSRCLDELDLDSLSEVLEDLVRDTKRSGASFLEQIIRHLLMIQYWETEREYNYRHWAGEVVNFRNQLEIDMTTNLYKYLKDNLNKIYQRSLKYVIVKTGLKKEKFPEECLYTLEQLIDSNWFPSVDE</sequence>
<name>A0A401IDQ9_APHSA</name>
<accession>A0A401IDQ9</accession>
<comment type="caution">
    <text evidence="1">The sequence shown here is derived from an EMBL/GenBank/DDBJ whole genome shotgun (WGS) entry which is preliminary data.</text>
</comment>
<protein>
    <recommendedName>
        <fullName evidence="3">DUF29 domain-containing protein</fullName>
    </recommendedName>
</protein>
<dbReference type="Gene3D" id="1.20.1220.20">
    <property type="entry name" value="Uncharcterised protein PF01724"/>
    <property type="match status" value="1"/>
</dbReference>